<keyword evidence="1" id="KW-0812">Transmembrane</keyword>
<gene>
    <name evidence="2" type="ORF">ACFODT_13945</name>
</gene>
<dbReference type="PANTHER" id="PTHR39594">
    <property type="entry name" value="PROTEIN YCHQ"/>
    <property type="match status" value="1"/>
</dbReference>
<dbReference type="Proteomes" id="UP001595384">
    <property type="component" value="Unassembled WGS sequence"/>
</dbReference>
<reference evidence="3" key="1">
    <citation type="journal article" date="2019" name="Int. J. Syst. Evol. Microbiol.">
        <title>The Global Catalogue of Microorganisms (GCM) 10K type strain sequencing project: providing services to taxonomists for standard genome sequencing and annotation.</title>
        <authorList>
            <consortium name="The Broad Institute Genomics Platform"/>
            <consortium name="The Broad Institute Genome Sequencing Center for Infectious Disease"/>
            <person name="Wu L."/>
            <person name="Ma J."/>
        </authorList>
    </citation>
    <scope>NUCLEOTIDE SEQUENCE [LARGE SCALE GENOMIC DNA]</scope>
    <source>
        <strain evidence="3">KCTC 62784</strain>
    </source>
</reference>
<dbReference type="PIRSF" id="PIRSF005610">
    <property type="entry name" value="SirB"/>
    <property type="match status" value="1"/>
</dbReference>
<dbReference type="InterPro" id="IPR007360">
    <property type="entry name" value="SirB"/>
</dbReference>
<dbReference type="RefSeq" id="WP_164711752.1">
    <property type="nucleotide sequence ID" value="NZ_AP024912.1"/>
</dbReference>
<keyword evidence="3" id="KW-1185">Reference proteome</keyword>
<feature type="transmembrane region" description="Helical" evidence="1">
    <location>
        <begin position="6"/>
        <end position="25"/>
    </location>
</feature>
<keyword evidence="1" id="KW-1133">Transmembrane helix</keyword>
<sequence length="129" mass="14709">MYLEIKQFHLLTVLISVLLYIYRFLKYYRLQQVPEVPILLKRVPHINDSLLLTSGIALIFITGFTPFTQAAPWLTYKLIAIFFYILCGLMAMNKSSSPNSRLFYFAASLGWLIAIFSLAVSKNPGLLGI</sequence>
<proteinExistence type="predicted"/>
<dbReference type="EMBL" id="JBHRSE010000095">
    <property type="protein sequence ID" value="MFC3024916.1"/>
    <property type="molecule type" value="Genomic_DNA"/>
</dbReference>
<evidence type="ECO:0000256" key="1">
    <source>
        <dbReference type="SAM" id="Phobius"/>
    </source>
</evidence>
<dbReference type="Pfam" id="PF04247">
    <property type="entry name" value="SirB"/>
    <property type="match status" value="1"/>
</dbReference>
<feature type="transmembrane region" description="Helical" evidence="1">
    <location>
        <begin position="46"/>
        <end position="67"/>
    </location>
</feature>
<feature type="transmembrane region" description="Helical" evidence="1">
    <location>
        <begin position="102"/>
        <end position="120"/>
    </location>
</feature>
<comment type="caution">
    <text evidence="2">The sequence shown here is derived from an EMBL/GenBank/DDBJ whole genome shotgun (WGS) entry which is preliminary data.</text>
</comment>
<organism evidence="2 3">
    <name type="scientific">Vibrio zhugei</name>
    <dbReference type="NCBI Taxonomy" id="2479546"/>
    <lineage>
        <taxon>Bacteria</taxon>
        <taxon>Pseudomonadati</taxon>
        <taxon>Pseudomonadota</taxon>
        <taxon>Gammaproteobacteria</taxon>
        <taxon>Vibrionales</taxon>
        <taxon>Vibrionaceae</taxon>
        <taxon>Vibrio</taxon>
    </lineage>
</organism>
<keyword evidence="1" id="KW-0472">Membrane</keyword>
<evidence type="ECO:0000313" key="2">
    <source>
        <dbReference type="EMBL" id="MFC3024916.1"/>
    </source>
</evidence>
<accession>A0ABV7CA64</accession>
<evidence type="ECO:0000313" key="3">
    <source>
        <dbReference type="Proteomes" id="UP001595384"/>
    </source>
</evidence>
<dbReference type="PANTHER" id="PTHR39594:SF1">
    <property type="entry name" value="PROTEIN YCHQ"/>
    <property type="match status" value="1"/>
</dbReference>
<feature type="transmembrane region" description="Helical" evidence="1">
    <location>
        <begin position="73"/>
        <end position="90"/>
    </location>
</feature>
<protein>
    <submittedName>
        <fullName evidence="2">SirB2 family protein</fullName>
    </submittedName>
</protein>
<name>A0ABV7CA64_9VIBR</name>